<gene>
    <name evidence="2" type="ORF">EJ03DRAFT_328198</name>
</gene>
<reference evidence="2" key="1">
    <citation type="journal article" date="2020" name="Stud. Mycol.">
        <title>101 Dothideomycetes genomes: a test case for predicting lifestyles and emergence of pathogens.</title>
        <authorList>
            <person name="Haridas S."/>
            <person name="Albert R."/>
            <person name="Binder M."/>
            <person name="Bloem J."/>
            <person name="Labutti K."/>
            <person name="Salamov A."/>
            <person name="Andreopoulos B."/>
            <person name="Baker S."/>
            <person name="Barry K."/>
            <person name="Bills G."/>
            <person name="Bluhm B."/>
            <person name="Cannon C."/>
            <person name="Castanera R."/>
            <person name="Culley D."/>
            <person name="Daum C."/>
            <person name="Ezra D."/>
            <person name="Gonzalez J."/>
            <person name="Henrissat B."/>
            <person name="Kuo A."/>
            <person name="Liang C."/>
            <person name="Lipzen A."/>
            <person name="Lutzoni F."/>
            <person name="Magnuson J."/>
            <person name="Mondo S."/>
            <person name="Nolan M."/>
            <person name="Ohm R."/>
            <person name="Pangilinan J."/>
            <person name="Park H.-J."/>
            <person name="Ramirez L."/>
            <person name="Alfaro M."/>
            <person name="Sun H."/>
            <person name="Tritt A."/>
            <person name="Yoshinaga Y."/>
            <person name="Zwiers L.-H."/>
            <person name="Turgeon B."/>
            <person name="Goodwin S."/>
            <person name="Spatafora J."/>
            <person name="Crous P."/>
            <person name="Grigoriev I."/>
        </authorList>
    </citation>
    <scope>NUCLEOTIDE SEQUENCE</scope>
    <source>
        <strain evidence="2">CBS 116005</strain>
    </source>
</reference>
<name>A0A6G1L7Y6_9PEZI</name>
<evidence type="ECO:0000256" key="1">
    <source>
        <dbReference type="SAM" id="MobiDB-lite"/>
    </source>
</evidence>
<feature type="compositionally biased region" description="Polar residues" evidence="1">
    <location>
        <begin position="21"/>
        <end position="31"/>
    </location>
</feature>
<dbReference type="Proteomes" id="UP000799436">
    <property type="component" value="Unassembled WGS sequence"/>
</dbReference>
<keyword evidence="3" id="KW-1185">Reference proteome</keyword>
<organism evidence="2 3">
    <name type="scientific">Teratosphaeria nubilosa</name>
    <dbReference type="NCBI Taxonomy" id="161662"/>
    <lineage>
        <taxon>Eukaryota</taxon>
        <taxon>Fungi</taxon>
        <taxon>Dikarya</taxon>
        <taxon>Ascomycota</taxon>
        <taxon>Pezizomycotina</taxon>
        <taxon>Dothideomycetes</taxon>
        <taxon>Dothideomycetidae</taxon>
        <taxon>Mycosphaerellales</taxon>
        <taxon>Teratosphaeriaceae</taxon>
        <taxon>Teratosphaeria</taxon>
    </lineage>
</organism>
<dbReference type="EMBL" id="ML995843">
    <property type="protein sequence ID" value="KAF2768538.1"/>
    <property type="molecule type" value="Genomic_DNA"/>
</dbReference>
<evidence type="ECO:0000313" key="2">
    <source>
        <dbReference type="EMBL" id="KAF2768538.1"/>
    </source>
</evidence>
<feature type="region of interest" description="Disordered" evidence="1">
    <location>
        <begin position="10"/>
        <end position="41"/>
    </location>
</feature>
<proteinExistence type="predicted"/>
<sequence>MGQTVAVVSVGRSAEDDASHTNKAPSLTDSATENEREEISRSVRLGPSVRIAYHRAIHILGVPESFGTDPATWAHARSYKAERFGVIVTSKVRTIGAVYQSGCCVCFAGMTVLRMILVLESP</sequence>
<accession>A0A6G1L7Y6</accession>
<protein>
    <submittedName>
        <fullName evidence="2">Uncharacterized protein</fullName>
    </submittedName>
</protein>
<dbReference type="AlphaFoldDB" id="A0A6G1L7Y6"/>
<evidence type="ECO:0000313" key="3">
    <source>
        <dbReference type="Proteomes" id="UP000799436"/>
    </source>
</evidence>